<comment type="subcellular location">
    <subcellularLocation>
        <location evidence="2">Cell projection</location>
    </subcellularLocation>
    <subcellularLocation>
        <location evidence="1">Cytoplasm</location>
        <location evidence="1">Cytoskeleton</location>
    </subcellularLocation>
</comment>
<evidence type="ECO:0000256" key="1">
    <source>
        <dbReference type="ARBA" id="ARBA00004245"/>
    </source>
</evidence>
<proteinExistence type="inferred from homology"/>
<dbReference type="InterPro" id="IPR036936">
    <property type="entry name" value="CRIB_dom_sf"/>
</dbReference>
<dbReference type="Gene3D" id="1.10.510.10">
    <property type="entry name" value="Transferase(Phosphotransferase) domain 1"/>
    <property type="match status" value="1"/>
</dbReference>
<dbReference type="Pfam" id="PF00786">
    <property type="entry name" value="PBD"/>
    <property type="match status" value="1"/>
</dbReference>
<dbReference type="Gene3D" id="3.30.200.20">
    <property type="entry name" value="Phosphorylase Kinase, domain 1"/>
    <property type="match status" value="1"/>
</dbReference>
<feature type="binding site" evidence="17">
    <location>
        <position position="533"/>
    </location>
    <ligand>
        <name>ATP</name>
        <dbReference type="ChEBI" id="CHEBI:30616"/>
    </ligand>
</feature>
<evidence type="ECO:0000259" key="20">
    <source>
        <dbReference type="PROSITE" id="PS50108"/>
    </source>
</evidence>
<evidence type="ECO:0000256" key="18">
    <source>
        <dbReference type="SAM" id="MobiDB-lite"/>
    </source>
</evidence>
<dbReference type="Proteomes" id="UP000076532">
    <property type="component" value="Unassembled WGS sequence"/>
</dbReference>
<dbReference type="InterPro" id="IPR051931">
    <property type="entry name" value="PAK3-like"/>
</dbReference>
<evidence type="ECO:0000256" key="4">
    <source>
        <dbReference type="ARBA" id="ARBA00012513"/>
    </source>
</evidence>
<dbReference type="InterPro" id="IPR000719">
    <property type="entry name" value="Prot_kinase_dom"/>
</dbReference>
<dbReference type="CDD" id="cd06614">
    <property type="entry name" value="STKc_PAK"/>
    <property type="match status" value="1"/>
</dbReference>
<keyword evidence="8" id="KW-0597">Phosphoprotein</keyword>
<dbReference type="PANTHER" id="PTHR45832:SF22">
    <property type="entry name" value="SERINE_THREONINE-PROTEIN KINASE SAMKA-RELATED"/>
    <property type="match status" value="1"/>
</dbReference>
<evidence type="ECO:0000256" key="12">
    <source>
        <dbReference type="ARBA" id="ARBA00022840"/>
    </source>
</evidence>
<dbReference type="OrthoDB" id="248923at2759"/>
<evidence type="ECO:0000256" key="10">
    <source>
        <dbReference type="ARBA" id="ARBA00022741"/>
    </source>
</evidence>
<feature type="compositionally biased region" description="Polar residues" evidence="18">
    <location>
        <begin position="210"/>
        <end position="225"/>
    </location>
</feature>
<dbReference type="PROSITE" id="PS50108">
    <property type="entry name" value="CRIB"/>
    <property type="match status" value="1"/>
</dbReference>
<gene>
    <name evidence="21" type="ORF">FIBSPDRAFT_873156</name>
</gene>
<accession>A0A165YU53</accession>
<keyword evidence="6" id="KW-0963">Cytoplasm</keyword>
<dbReference type="InterPro" id="IPR008271">
    <property type="entry name" value="Ser/Thr_kinase_AS"/>
</dbReference>
<feature type="domain" description="CRIB" evidence="20">
    <location>
        <begin position="251"/>
        <end position="264"/>
    </location>
</feature>
<evidence type="ECO:0000256" key="15">
    <source>
        <dbReference type="ARBA" id="ARBA00047899"/>
    </source>
</evidence>
<dbReference type="GO" id="GO:0042995">
    <property type="term" value="C:cell projection"/>
    <property type="evidence" value="ECO:0007669"/>
    <property type="project" value="UniProtKB-SubCell"/>
</dbReference>
<feature type="compositionally biased region" description="Polar residues" evidence="18">
    <location>
        <begin position="377"/>
        <end position="391"/>
    </location>
</feature>
<dbReference type="GO" id="GO:0030447">
    <property type="term" value="P:filamentous growth"/>
    <property type="evidence" value="ECO:0007669"/>
    <property type="project" value="UniProtKB-ARBA"/>
</dbReference>
<protein>
    <recommendedName>
        <fullName evidence="4">non-specific serine/threonine protein kinase</fullName>
        <ecNumber evidence="4">2.7.11.1</ecNumber>
    </recommendedName>
</protein>
<dbReference type="InterPro" id="IPR011009">
    <property type="entry name" value="Kinase-like_dom_sf"/>
</dbReference>
<dbReference type="InterPro" id="IPR033923">
    <property type="entry name" value="PAK_BD"/>
</dbReference>
<dbReference type="GO" id="GO:0016477">
    <property type="term" value="P:cell migration"/>
    <property type="evidence" value="ECO:0007669"/>
    <property type="project" value="UniProtKB-ARBA"/>
</dbReference>
<dbReference type="EMBL" id="KV417690">
    <property type="protein sequence ID" value="KZP09917.1"/>
    <property type="molecule type" value="Genomic_DNA"/>
</dbReference>
<dbReference type="GO" id="GO:0005886">
    <property type="term" value="C:plasma membrane"/>
    <property type="evidence" value="ECO:0007669"/>
    <property type="project" value="UniProtKB-ARBA"/>
</dbReference>
<dbReference type="SMART" id="SM00285">
    <property type="entry name" value="PBD"/>
    <property type="match status" value="1"/>
</dbReference>
<dbReference type="Pfam" id="PF00069">
    <property type="entry name" value="Pkinase"/>
    <property type="match status" value="1"/>
</dbReference>
<feature type="compositionally biased region" description="Pro residues" evidence="18">
    <location>
        <begin position="340"/>
        <end position="362"/>
    </location>
</feature>
<feature type="region of interest" description="Disordered" evidence="18">
    <location>
        <begin position="1"/>
        <end position="43"/>
    </location>
</feature>
<name>A0A165YU53_9AGAM</name>
<dbReference type="GO" id="GO:0106310">
    <property type="term" value="F:protein serine kinase activity"/>
    <property type="evidence" value="ECO:0007669"/>
    <property type="project" value="RHEA"/>
</dbReference>
<dbReference type="PROSITE" id="PS00107">
    <property type="entry name" value="PROTEIN_KINASE_ATP"/>
    <property type="match status" value="1"/>
</dbReference>
<dbReference type="SUPFAM" id="SSF56112">
    <property type="entry name" value="Protein kinase-like (PK-like)"/>
    <property type="match status" value="1"/>
</dbReference>
<feature type="region of interest" description="Disordered" evidence="18">
    <location>
        <begin position="320"/>
        <end position="484"/>
    </location>
</feature>
<keyword evidence="13" id="KW-0206">Cytoskeleton</keyword>
<dbReference type="PANTHER" id="PTHR45832">
    <property type="entry name" value="SERINE/THREONINE-PROTEIN KINASE SAMKA-RELATED-RELATED"/>
    <property type="match status" value="1"/>
</dbReference>
<dbReference type="PROSITE" id="PS50011">
    <property type="entry name" value="PROTEIN_KINASE_DOM"/>
    <property type="match status" value="1"/>
</dbReference>
<dbReference type="FunFam" id="3.30.200.20:FF:000385">
    <property type="entry name" value="Non-specific serine/threonine protein kinase"/>
    <property type="match status" value="1"/>
</dbReference>
<keyword evidence="14" id="KW-0966">Cell projection</keyword>
<organism evidence="21 22">
    <name type="scientific">Athelia psychrophila</name>
    <dbReference type="NCBI Taxonomy" id="1759441"/>
    <lineage>
        <taxon>Eukaryota</taxon>
        <taxon>Fungi</taxon>
        <taxon>Dikarya</taxon>
        <taxon>Basidiomycota</taxon>
        <taxon>Agaricomycotina</taxon>
        <taxon>Agaricomycetes</taxon>
        <taxon>Agaricomycetidae</taxon>
        <taxon>Atheliales</taxon>
        <taxon>Atheliaceae</taxon>
        <taxon>Athelia</taxon>
    </lineage>
</organism>
<keyword evidence="22" id="KW-1185">Reference proteome</keyword>
<dbReference type="Gene3D" id="3.90.810.10">
    <property type="entry name" value="CRIB domain"/>
    <property type="match status" value="1"/>
</dbReference>
<dbReference type="GO" id="GO:0009791">
    <property type="term" value="P:post-embryonic development"/>
    <property type="evidence" value="ECO:0007669"/>
    <property type="project" value="UniProtKB-ARBA"/>
</dbReference>
<feature type="compositionally biased region" description="Polar residues" evidence="18">
    <location>
        <begin position="112"/>
        <end position="121"/>
    </location>
</feature>
<evidence type="ECO:0000259" key="19">
    <source>
        <dbReference type="PROSITE" id="PS50011"/>
    </source>
</evidence>
<evidence type="ECO:0000313" key="21">
    <source>
        <dbReference type="EMBL" id="KZP09917.1"/>
    </source>
</evidence>
<evidence type="ECO:0000256" key="2">
    <source>
        <dbReference type="ARBA" id="ARBA00004316"/>
    </source>
</evidence>
<dbReference type="STRING" id="436010.A0A165YU53"/>
<keyword evidence="5" id="KW-0217">Developmental protein</keyword>
<dbReference type="FunFam" id="3.90.810.10:FF:000005">
    <property type="entry name" value="Non-specific serine/threonine protein kinase"/>
    <property type="match status" value="1"/>
</dbReference>
<keyword evidence="11" id="KW-0418">Kinase</keyword>
<feature type="compositionally biased region" description="Basic and acidic residues" evidence="18">
    <location>
        <begin position="434"/>
        <end position="448"/>
    </location>
</feature>
<keyword evidence="7" id="KW-0723">Serine/threonine-protein kinase</keyword>
<evidence type="ECO:0000256" key="17">
    <source>
        <dbReference type="PROSITE-ProRule" id="PRU10141"/>
    </source>
</evidence>
<dbReference type="GO" id="GO:0005856">
    <property type="term" value="C:cytoskeleton"/>
    <property type="evidence" value="ECO:0007669"/>
    <property type="project" value="UniProtKB-SubCell"/>
</dbReference>
<comment type="catalytic activity">
    <reaction evidence="15">
        <text>L-threonyl-[protein] + ATP = O-phospho-L-threonyl-[protein] + ADP + H(+)</text>
        <dbReference type="Rhea" id="RHEA:46608"/>
        <dbReference type="Rhea" id="RHEA-COMP:11060"/>
        <dbReference type="Rhea" id="RHEA-COMP:11605"/>
        <dbReference type="ChEBI" id="CHEBI:15378"/>
        <dbReference type="ChEBI" id="CHEBI:30013"/>
        <dbReference type="ChEBI" id="CHEBI:30616"/>
        <dbReference type="ChEBI" id="CHEBI:61977"/>
        <dbReference type="ChEBI" id="CHEBI:456216"/>
        <dbReference type="EC" id="2.7.11.1"/>
    </reaction>
</comment>
<dbReference type="GO" id="GO:0007015">
    <property type="term" value="P:actin filament organization"/>
    <property type="evidence" value="ECO:0007669"/>
    <property type="project" value="InterPro"/>
</dbReference>
<keyword evidence="10 17" id="KW-0547">Nucleotide-binding</keyword>
<dbReference type="InterPro" id="IPR017441">
    <property type="entry name" value="Protein_kinase_ATP_BS"/>
</dbReference>
<evidence type="ECO:0000256" key="9">
    <source>
        <dbReference type="ARBA" id="ARBA00022679"/>
    </source>
</evidence>
<dbReference type="PROSITE" id="PS00108">
    <property type="entry name" value="PROTEIN_KINASE_ST"/>
    <property type="match status" value="1"/>
</dbReference>
<evidence type="ECO:0000256" key="7">
    <source>
        <dbReference type="ARBA" id="ARBA00022527"/>
    </source>
</evidence>
<evidence type="ECO:0000256" key="8">
    <source>
        <dbReference type="ARBA" id="ARBA00022553"/>
    </source>
</evidence>
<feature type="compositionally biased region" description="Low complexity" evidence="18">
    <location>
        <begin position="17"/>
        <end position="29"/>
    </location>
</feature>
<comment type="similarity">
    <text evidence="3">Belongs to the protein kinase superfamily. STE Ser/Thr protein kinase family. STE20 subfamily.</text>
</comment>
<evidence type="ECO:0000256" key="16">
    <source>
        <dbReference type="ARBA" id="ARBA00048679"/>
    </source>
</evidence>
<dbReference type="AlphaFoldDB" id="A0A165YU53"/>
<feature type="domain" description="Protein kinase" evidence="19">
    <location>
        <begin position="504"/>
        <end position="756"/>
    </location>
</feature>
<evidence type="ECO:0000256" key="14">
    <source>
        <dbReference type="ARBA" id="ARBA00023273"/>
    </source>
</evidence>
<evidence type="ECO:0000256" key="3">
    <source>
        <dbReference type="ARBA" id="ARBA00008874"/>
    </source>
</evidence>
<evidence type="ECO:0000256" key="5">
    <source>
        <dbReference type="ARBA" id="ARBA00022473"/>
    </source>
</evidence>
<feature type="compositionally biased region" description="Polar residues" evidence="18">
    <location>
        <begin position="1"/>
        <end position="16"/>
    </location>
</feature>
<sequence>MTSSYNALNQRPYNPKSTSTSSSSPQPSRRQSKITVEYHRPSRESIAEYNDLLNDSNRQAAAAATAANYTSPYFPARQAPPPPTTVSTNSPASPFKPKSPIDSNNSHHRVRNSLQKPNPASRTRKGSLPSTPLAPRADIITDPFAAAQNDSNGMTSPPPRPSRANTATLNDIYTGDSPLAARRLSSPNVAVPDAAFYADPSESMPAAPSQEYNSISSLNSGPRSRNSAKSKRGGMLGFMSDFLSQSKRIEISTPYDPVHLTHVGFNSSTGEFTGLPKEWQQLLQESGISRQDQEKNPQAVMEIVKFYQEGVHGDVWDKMNAVDSPTKESPEQNGFGSPRAAPPPPHKPLPPIAKPSLPPASPAPTAYRPAPAPPSAVTPTLDRSTSQRTPQKSSKSSDSLARSNTAQNKRAPAPGGGPAPKPPVKHSPSSSAADLKHRERERDPRAAKQEQPQSPAVQSLAKAGSSAGGVATPRKREKKGGEKEFDIVKRLQQICTDADPTRLYRNLVKIGQGASGGVYTAYQVGTNLNVAIKQMDLEKQPKKDLIINEILVMRSSRHPNIVNYIDSFLHKNDLWVVMEYMEGGSLTDVVTANLMTEGQIAAVSRETAQGLEHLHRHGVIHRDIKSDNVLLSLIGDIKLTDFGFCAQISDPASAKRTTMVGTPYWMAPEVVTRKEYGPKVDIWSLGIMAIEMIEGEPPYLNQNPLKALYLIATNGTPTIANPEALSPVFTDYLAKTLEVDAEKRPNATQLLQHPFFKCAEPLRTLAPLIKAAREISKSK</sequence>
<dbReference type="GO" id="GO:0005524">
    <property type="term" value="F:ATP binding"/>
    <property type="evidence" value="ECO:0007669"/>
    <property type="project" value="UniProtKB-UniRule"/>
</dbReference>
<dbReference type="GO" id="GO:0004674">
    <property type="term" value="F:protein serine/threonine kinase activity"/>
    <property type="evidence" value="ECO:0007669"/>
    <property type="project" value="UniProtKB-KW"/>
</dbReference>
<evidence type="ECO:0000313" key="22">
    <source>
        <dbReference type="Proteomes" id="UP000076532"/>
    </source>
</evidence>
<dbReference type="SUPFAM" id="SSF47912">
    <property type="entry name" value="Wiscott-Aldrich syndrome protein, WASP, C-terminal domain"/>
    <property type="match status" value="1"/>
</dbReference>
<dbReference type="CDD" id="cd01093">
    <property type="entry name" value="CRIB_PAK_like"/>
    <property type="match status" value="1"/>
</dbReference>
<dbReference type="EC" id="2.7.11.1" evidence="4"/>
<evidence type="ECO:0000256" key="6">
    <source>
        <dbReference type="ARBA" id="ARBA00022490"/>
    </source>
</evidence>
<dbReference type="InterPro" id="IPR011026">
    <property type="entry name" value="WAS_C"/>
</dbReference>
<comment type="catalytic activity">
    <reaction evidence="16">
        <text>L-seryl-[protein] + ATP = O-phospho-L-seryl-[protein] + ADP + H(+)</text>
        <dbReference type="Rhea" id="RHEA:17989"/>
        <dbReference type="Rhea" id="RHEA-COMP:9863"/>
        <dbReference type="Rhea" id="RHEA-COMP:11604"/>
        <dbReference type="ChEBI" id="CHEBI:15378"/>
        <dbReference type="ChEBI" id="CHEBI:29999"/>
        <dbReference type="ChEBI" id="CHEBI:30616"/>
        <dbReference type="ChEBI" id="CHEBI:83421"/>
        <dbReference type="ChEBI" id="CHEBI:456216"/>
        <dbReference type="EC" id="2.7.11.1"/>
    </reaction>
</comment>
<feature type="region of interest" description="Disordered" evidence="18">
    <location>
        <begin position="147"/>
        <end position="169"/>
    </location>
</feature>
<keyword evidence="9" id="KW-0808">Transferase</keyword>
<evidence type="ECO:0000256" key="11">
    <source>
        <dbReference type="ARBA" id="ARBA00022777"/>
    </source>
</evidence>
<dbReference type="SMART" id="SM00220">
    <property type="entry name" value="S_TKc"/>
    <property type="match status" value="1"/>
</dbReference>
<evidence type="ECO:0000256" key="13">
    <source>
        <dbReference type="ARBA" id="ARBA00023212"/>
    </source>
</evidence>
<feature type="region of interest" description="Disordered" evidence="18">
    <location>
        <begin position="72"/>
        <end position="135"/>
    </location>
</feature>
<dbReference type="GO" id="GO:0005829">
    <property type="term" value="C:cytosol"/>
    <property type="evidence" value="ECO:0007669"/>
    <property type="project" value="UniProtKB-ARBA"/>
</dbReference>
<feature type="region of interest" description="Disordered" evidence="18">
    <location>
        <begin position="201"/>
        <end position="233"/>
    </location>
</feature>
<dbReference type="InterPro" id="IPR000095">
    <property type="entry name" value="CRIB_dom"/>
</dbReference>
<reference evidence="21 22" key="1">
    <citation type="journal article" date="2016" name="Mol. Biol. Evol.">
        <title>Comparative Genomics of Early-Diverging Mushroom-Forming Fungi Provides Insights into the Origins of Lignocellulose Decay Capabilities.</title>
        <authorList>
            <person name="Nagy L.G."/>
            <person name="Riley R."/>
            <person name="Tritt A."/>
            <person name="Adam C."/>
            <person name="Daum C."/>
            <person name="Floudas D."/>
            <person name="Sun H."/>
            <person name="Yadav J.S."/>
            <person name="Pangilinan J."/>
            <person name="Larsson K.H."/>
            <person name="Matsuura K."/>
            <person name="Barry K."/>
            <person name="Labutti K."/>
            <person name="Kuo R."/>
            <person name="Ohm R.A."/>
            <person name="Bhattacharya S.S."/>
            <person name="Shirouzu T."/>
            <person name="Yoshinaga Y."/>
            <person name="Martin F.M."/>
            <person name="Grigoriev I.V."/>
            <person name="Hibbett D.S."/>
        </authorList>
    </citation>
    <scope>NUCLEOTIDE SEQUENCE [LARGE SCALE GENOMIC DNA]</scope>
    <source>
        <strain evidence="21 22">CBS 109695</strain>
    </source>
</reference>
<keyword evidence="12 17" id="KW-0067">ATP-binding</keyword>
<dbReference type="FunFam" id="1.10.510.10:FF:000011">
    <property type="entry name" value="Non-specific serine/threonine protein kinase"/>
    <property type="match status" value="1"/>
</dbReference>